<dbReference type="InterPro" id="IPR055290">
    <property type="entry name" value="At3g26010-like"/>
</dbReference>
<protein>
    <recommendedName>
        <fullName evidence="1">F-box protein At3g26010-like beta-propeller domain-containing protein</fullName>
    </recommendedName>
</protein>
<evidence type="ECO:0000313" key="2">
    <source>
        <dbReference type="EMBL" id="KAG9451967.1"/>
    </source>
</evidence>
<dbReference type="AlphaFoldDB" id="A0AAV7EWF3"/>
<keyword evidence="3" id="KW-1185">Reference proteome</keyword>
<dbReference type="EMBL" id="JAINDJ010000003">
    <property type="protein sequence ID" value="KAG9451967.1"/>
    <property type="molecule type" value="Genomic_DNA"/>
</dbReference>
<comment type="caution">
    <text evidence="2">The sequence shown here is derived from an EMBL/GenBank/DDBJ whole genome shotgun (WGS) entry which is preliminary data.</text>
</comment>
<gene>
    <name evidence="2" type="ORF">H6P81_004871</name>
</gene>
<dbReference type="PANTHER" id="PTHR35546">
    <property type="entry name" value="F-BOX PROTEIN INTERACTION DOMAIN PROTEIN-RELATED"/>
    <property type="match status" value="1"/>
</dbReference>
<accession>A0AAV7EWF3</accession>
<name>A0AAV7EWF3_ARIFI</name>
<reference evidence="2 3" key="1">
    <citation type="submission" date="2021-07" db="EMBL/GenBank/DDBJ databases">
        <title>The Aristolochia fimbriata genome: insights into angiosperm evolution, floral development and chemical biosynthesis.</title>
        <authorList>
            <person name="Jiao Y."/>
        </authorList>
    </citation>
    <scope>NUCLEOTIDE SEQUENCE [LARGE SCALE GENOMIC DNA]</scope>
    <source>
        <strain evidence="2">IBCAS-2021</strain>
        <tissue evidence="2">Leaf</tissue>
    </source>
</reference>
<feature type="domain" description="F-box protein At3g26010-like beta-propeller" evidence="1">
    <location>
        <begin position="2"/>
        <end position="109"/>
    </location>
</feature>
<proteinExistence type="predicted"/>
<dbReference type="InterPro" id="IPR056592">
    <property type="entry name" value="Beta-prop_At3g26010-like"/>
</dbReference>
<dbReference type="Pfam" id="PF24750">
    <property type="entry name" value="b-prop_At3g26010-like"/>
    <property type="match status" value="1"/>
</dbReference>
<organism evidence="2 3">
    <name type="scientific">Aristolochia fimbriata</name>
    <name type="common">White veined hardy Dutchman's pipe vine</name>
    <dbReference type="NCBI Taxonomy" id="158543"/>
    <lineage>
        <taxon>Eukaryota</taxon>
        <taxon>Viridiplantae</taxon>
        <taxon>Streptophyta</taxon>
        <taxon>Embryophyta</taxon>
        <taxon>Tracheophyta</taxon>
        <taxon>Spermatophyta</taxon>
        <taxon>Magnoliopsida</taxon>
        <taxon>Magnoliidae</taxon>
        <taxon>Piperales</taxon>
        <taxon>Aristolochiaceae</taxon>
        <taxon>Aristolochia</taxon>
    </lineage>
</organism>
<dbReference type="Proteomes" id="UP000825729">
    <property type="component" value="Unassembled WGS sequence"/>
</dbReference>
<evidence type="ECO:0000313" key="3">
    <source>
        <dbReference type="Proteomes" id="UP000825729"/>
    </source>
</evidence>
<sequence>MSYYLGNPLTKQWIELPGREKKSWSTVPTAALAFDPSSASIHFKVVLFNSPRIRRGKPYKIEIFSSETWQWVLEESTGEVPNASLSNEPWSVYLNGVLYKISSAQSLLCLEIEERRFSSLKLPELITDRRRRPRAKMRILRGIDGCLHFIRDHERTRILVWMLEDLSTGK</sequence>
<evidence type="ECO:0000259" key="1">
    <source>
        <dbReference type="Pfam" id="PF24750"/>
    </source>
</evidence>